<gene>
    <name evidence="1" type="ORF">FUAX_19710</name>
</gene>
<accession>A0AAU9CBP1</accession>
<dbReference type="RefSeq" id="WP_338391136.1">
    <property type="nucleotide sequence ID" value="NZ_AP025314.1"/>
</dbReference>
<sequence>MKITRSKTQLTLLGLVTAVAVIALQFPSMSATSSPVKTKIEKPTEISISPKQMLSEHAGSLNIRKLLSSKGILPIFF</sequence>
<evidence type="ECO:0000313" key="1">
    <source>
        <dbReference type="EMBL" id="BDD09539.1"/>
    </source>
</evidence>
<dbReference type="EMBL" id="AP025314">
    <property type="protein sequence ID" value="BDD09539.1"/>
    <property type="molecule type" value="Genomic_DNA"/>
</dbReference>
<organism evidence="1 2">
    <name type="scientific">Fulvitalea axinellae</name>
    <dbReference type="NCBI Taxonomy" id="1182444"/>
    <lineage>
        <taxon>Bacteria</taxon>
        <taxon>Pseudomonadati</taxon>
        <taxon>Bacteroidota</taxon>
        <taxon>Cytophagia</taxon>
        <taxon>Cytophagales</taxon>
        <taxon>Persicobacteraceae</taxon>
        <taxon>Fulvitalea</taxon>
    </lineage>
</organism>
<reference evidence="1 2" key="1">
    <citation type="submission" date="2021-12" db="EMBL/GenBank/DDBJ databases">
        <title>Genome sequencing of bacteria with rrn-lacking chromosome and rrn-plasmid.</title>
        <authorList>
            <person name="Anda M."/>
            <person name="Iwasaki W."/>
        </authorList>
    </citation>
    <scope>NUCLEOTIDE SEQUENCE [LARGE SCALE GENOMIC DNA]</scope>
    <source>
        <strain evidence="1 2">DSM 100852</strain>
    </source>
</reference>
<dbReference type="Proteomes" id="UP001348817">
    <property type="component" value="Chromosome"/>
</dbReference>
<proteinExistence type="predicted"/>
<protein>
    <submittedName>
        <fullName evidence="1">Uncharacterized protein</fullName>
    </submittedName>
</protein>
<keyword evidence="2" id="KW-1185">Reference proteome</keyword>
<evidence type="ECO:0000313" key="2">
    <source>
        <dbReference type="Proteomes" id="UP001348817"/>
    </source>
</evidence>
<name>A0AAU9CBP1_9BACT</name>
<dbReference type="AlphaFoldDB" id="A0AAU9CBP1"/>
<dbReference type="KEGG" id="fax:FUAX_19710"/>